<evidence type="ECO:0000313" key="3">
    <source>
        <dbReference type="Proteomes" id="UP000626092"/>
    </source>
</evidence>
<dbReference type="OrthoDB" id="1810472at2759"/>
<organism evidence="2 3">
    <name type="scientific">Rhododendron simsii</name>
    <name type="common">Sims's rhododendron</name>
    <dbReference type="NCBI Taxonomy" id="118357"/>
    <lineage>
        <taxon>Eukaryota</taxon>
        <taxon>Viridiplantae</taxon>
        <taxon>Streptophyta</taxon>
        <taxon>Embryophyta</taxon>
        <taxon>Tracheophyta</taxon>
        <taxon>Spermatophyta</taxon>
        <taxon>Magnoliopsida</taxon>
        <taxon>eudicotyledons</taxon>
        <taxon>Gunneridae</taxon>
        <taxon>Pentapetalae</taxon>
        <taxon>asterids</taxon>
        <taxon>Ericales</taxon>
        <taxon>Ericaceae</taxon>
        <taxon>Ericoideae</taxon>
        <taxon>Rhodoreae</taxon>
        <taxon>Rhododendron</taxon>
    </lineage>
</organism>
<reference evidence="2" key="1">
    <citation type="submission" date="2019-11" db="EMBL/GenBank/DDBJ databases">
        <authorList>
            <person name="Liu Y."/>
            <person name="Hou J."/>
            <person name="Li T.-Q."/>
            <person name="Guan C.-H."/>
            <person name="Wu X."/>
            <person name="Wu H.-Z."/>
            <person name="Ling F."/>
            <person name="Zhang R."/>
            <person name="Shi X.-G."/>
            <person name="Ren J.-P."/>
            <person name="Chen E.-F."/>
            <person name="Sun J.-M."/>
        </authorList>
    </citation>
    <scope>NUCLEOTIDE SEQUENCE</scope>
    <source>
        <strain evidence="2">Adult_tree_wgs_1</strain>
        <tissue evidence="2">Leaves</tissue>
    </source>
</reference>
<protein>
    <submittedName>
        <fullName evidence="2">Uncharacterized protein</fullName>
    </submittedName>
</protein>
<dbReference type="AlphaFoldDB" id="A0A834LQI3"/>
<evidence type="ECO:0000313" key="2">
    <source>
        <dbReference type="EMBL" id="KAF7144311.1"/>
    </source>
</evidence>
<gene>
    <name evidence="2" type="ORF">RHSIM_Rhsim05G0123500</name>
</gene>
<keyword evidence="3" id="KW-1185">Reference proteome</keyword>
<feature type="region of interest" description="Disordered" evidence="1">
    <location>
        <begin position="182"/>
        <end position="237"/>
    </location>
</feature>
<accession>A0A834LQI3</accession>
<name>A0A834LQI3_RHOSS</name>
<dbReference type="Proteomes" id="UP000626092">
    <property type="component" value="Unassembled WGS sequence"/>
</dbReference>
<evidence type="ECO:0000256" key="1">
    <source>
        <dbReference type="SAM" id="MobiDB-lite"/>
    </source>
</evidence>
<sequence length="398" mass="43353">MPRPRVAKALLTAKPLRQRHGKPIACHRARQGIAHGMPRPVVAKALLTAKPLRRRHGKPIAWHRARQGIAHGMPRPRVAKALLTAKPLRQRHGKPIACHRARQGIAHGKAIKAKAWQADCLSTGQAMHCSWHPKTKGGQGMTHGVPKQGVAKARLKAKAITRVGSRVAGCWEADCLSPGKAMHFSRHPKTKGGQGMTHGNAKTRGGQGKAQGKAITRGGGVSPLGKPRPPDAGCQGTLLSRPLGQFLAIWPRLLEKTLPVGNARKKDRNAPESKCYLKPSRKAKNGSIGQSKTLSGNSWPFGLGYPRKQIPSVMLRKTTEIPKKTRPVGNARKEHRKALEMACYYDRVWQGETRFSSPFGLGYANRYRPPPSHPSVSMCHQCHSAKVPPCDAPARLGL</sequence>
<comment type="caution">
    <text evidence="2">The sequence shown here is derived from an EMBL/GenBank/DDBJ whole genome shotgun (WGS) entry which is preliminary data.</text>
</comment>
<dbReference type="EMBL" id="WJXA01000005">
    <property type="protein sequence ID" value="KAF7144311.1"/>
    <property type="molecule type" value="Genomic_DNA"/>
</dbReference>
<feature type="region of interest" description="Disordered" evidence="1">
    <location>
        <begin position="261"/>
        <end position="293"/>
    </location>
</feature>
<proteinExistence type="predicted"/>